<comment type="caution">
    <text evidence="2">The sequence shown here is derived from an EMBL/GenBank/DDBJ whole genome shotgun (WGS) entry which is preliminary data.</text>
</comment>
<organism evidence="2 3">
    <name type="scientific">Trifolium medium</name>
    <dbReference type="NCBI Taxonomy" id="97028"/>
    <lineage>
        <taxon>Eukaryota</taxon>
        <taxon>Viridiplantae</taxon>
        <taxon>Streptophyta</taxon>
        <taxon>Embryophyta</taxon>
        <taxon>Tracheophyta</taxon>
        <taxon>Spermatophyta</taxon>
        <taxon>Magnoliopsida</taxon>
        <taxon>eudicotyledons</taxon>
        <taxon>Gunneridae</taxon>
        <taxon>Pentapetalae</taxon>
        <taxon>rosids</taxon>
        <taxon>fabids</taxon>
        <taxon>Fabales</taxon>
        <taxon>Fabaceae</taxon>
        <taxon>Papilionoideae</taxon>
        <taxon>50 kb inversion clade</taxon>
        <taxon>NPAAA clade</taxon>
        <taxon>Hologalegina</taxon>
        <taxon>IRL clade</taxon>
        <taxon>Trifolieae</taxon>
        <taxon>Trifolium</taxon>
    </lineage>
</organism>
<dbReference type="Proteomes" id="UP000265520">
    <property type="component" value="Unassembled WGS sequence"/>
</dbReference>
<name>A0A392SP88_9FABA</name>
<dbReference type="EMBL" id="LXQA010420341">
    <property type="protein sequence ID" value="MCI50693.1"/>
    <property type="molecule type" value="Genomic_DNA"/>
</dbReference>
<protein>
    <submittedName>
        <fullName evidence="2">Uncharacterized protein</fullName>
    </submittedName>
</protein>
<feature type="region of interest" description="Disordered" evidence="1">
    <location>
        <begin position="41"/>
        <end position="62"/>
    </location>
</feature>
<evidence type="ECO:0000256" key="1">
    <source>
        <dbReference type="SAM" id="MobiDB-lite"/>
    </source>
</evidence>
<dbReference type="AlphaFoldDB" id="A0A392SP88"/>
<keyword evidence="3" id="KW-1185">Reference proteome</keyword>
<evidence type="ECO:0000313" key="3">
    <source>
        <dbReference type="Proteomes" id="UP000265520"/>
    </source>
</evidence>
<evidence type="ECO:0000313" key="2">
    <source>
        <dbReference type="EMBL" id="MCI50693.1"/>
    </source>
</evidence>
<sequence>LKCGVQLTCEVVLEPNVDDPRLTPGDPAVVSESMVRPAPCIESLPDKDGQTAGPVEHNNGGV</sequence>
<reference evidence="2 3" key="1">
    <citation type="journal article" date="2018" name="Front. Plant Sci.">
        <title>Red Clover (Trifolium pratense) and Zigzag Clover (T. medium) - A Picture of Genomic Similarities and Differences.</title>
        <authorList>
            <person name="Dluhosova J."/>
            <person name="Istvanek J."/>
            <person name="Nedelnik J."/>
            <person name="Repkova J."/>
        </authorList>
    </citation>
    <scope>NUCLEOTIDE SEQUENCE [LARGE SCALE GENOMIC DNA]</scope>
    <source>
        <strain evidence="3">cv. 10/8</strain>
        <tissue evidence="2">Leaf</tissue>
    </source>
</reference>
<proteinExistence type="predicted"/>
<accession>A0A392SP88</accession>
<feature type="non-terminal residue" evidence="2">
    <location>
        <position position="1"/>
    </location>
</feature>